<keyword evidence="3" id="KW-0472">Membrane</keyword>
<feature type="transmembrane region" description="Helical" evidence="3">
    <location>
        <begin position="266"/>
        <end position="292"/>
    </location>
</feature>
<proteinExistence type="predicted"/>
<feature type="transmembrane region" description="Helical" evidence="3">
    <location>
        <begin position="158"/>
        <end position="182"/>
    </location>
</feature>
<organism evidence="4 5">
    <name type="scientific">Candidatus Ryanbacteria bacterium RIFCSPLOWO2_02_FULL_47_14</name>
    <dbReference type="NCBI Taxonomy" id="1802129"/>
    <lineage>
        <taxon>Bacteria</taxon>
        <taxon>Candidatus Ryaniibacteriota</taxon>
    </lineage>
</organism>
<feature type="transmembrane region" description="Helical" evidence="3">
    <location>
        <begin position="362"/>
        <end position="389"/>
    </location>
</feature>
<feature type="compositionally biased region" description="Basic and acidic residues" evidence="2">
    <location>
        <begin position="788"/>
        <end position="810"/>
    </location>
</feature>
<dbReference type="PANTHER" id="PTHR12558:SF13">
    <property type="entry name" value="CELL DIVISION CYCLE PROTEIN 27 HOMOLOG"/>
    <property type="match status" value="1"/>
</dbReference>
<dbReference type="Gene3D" id="1.25.40.10">
    <property type="entry name" value="Tetratricopeptide repeat domain"/>
    <property type="match status" value="2"/>
</dbReference>
<feature type="transmembrane region" description="Helical" evidence="3">
    <location>
        <begin position="34"/>
        <end position="51"/>
    </location>
</feature>
<evidence type="ECO:0000256" key="1">
    <source>
        <dbReference type="PROSITE-ProRule" id="PRU00339"/>
    </source>
</evidence>
<dbReference type="InterPro" id="IPR011990">
    <property type="entry name" value="TPR-like_helical_dom_sf"/>
</dbReference>
<keyword evidence="1" id="KW-0802">TPR repeat</keyword>
<comment type="caution">
    <text evidence="4">The sequence shown here is derived from an EMBL/GenBank/DDBJ whole genome shotgun (WGS) entry which is preliminary data.</text>
</comment>
<dbReference type="InterPro" id="IPR019734">
    <property type="entry name" value="TPR_rpt"/>
</dbReference>
<feature type="transmembrane region" description="Helical" evidence="3">
    <location>
        <begin position="94"/>
        <end position="112"/>
    </location>
</feature>
<dbReference type="STRING" id="1802129.A3J04_03015"/>
<feature type="transmembrane region" description="Helical" evidence="3">
    <location>
        <begin position="219"/>
        <end position="236"/>
    </location>
</feature>
<dbReference type="Proteomes" id="UP000177954">
    <property type="component" value="Unassembled WGS sequence"/>
</dbReference>
<dbReference type="AlphaFoldDB" id="A0A1G2H2J7"/>
<feature type="repeat" description="TPR" evidence="1">
    <location>
        <begin position="705"/>
        <end position="738"/>
    </location>
</feature>
<gene>
    <name evidence="4" type="ORF">A3J04_03015</name>
</gene>
<dbReference type="PANTHER" id="PTHR12558">
    <property type="entry name" value="CELL DIVISION CYCLE 16,23,27"/>
    <property type="match status" value="1"/>
</dbReference>
<dbReference type="Pfam" id="PF14559">
    <property type="entry name" value="TPR_19"/>
    <property type="match status" value="1"/>
</dbReference>
<feature type="transmembrane region" description="Helical" evidence="3">
    <location>
        <begin position="462"/>
        <end position="481"/>
    </location>
</feature>
<feature type="transmembrane region" description="Helical" evidence="3">
    <location>
        <begin position="124"/>
        <end position="146"/>
    </location>
</feature>
<evidence type="ECO:0000256" key="2">
    <source>
        <dbReference type="SAM" id="MobiDB-lite"/>
    </source>
</evidence>
<dbReference type="EMBL" id="MHNZ01000010">
    <property type="protein sequence ID" value="OGZ56697.1"/>
    <property type="molecule type" value="Genomic_DNA"/>
</dbReference>
<evidence type="ECO:0000313" key="4">
    <source>
        <dbReference type="EMBL" id="OGZ56697.1"/>
    </source>
</evidence>
<feature type="transmembrane region" description="Helical" evidence="3">
    <location>
        <begin position="194"/>
        <end position="212"/>
    </location>
</feature>
<protein>
    <submittedName>
        <fullName evidence="4">Uncharacterized protein</fullName>
    </submittedName>
</protein>
<keyword evidence="3" id="KW-0812">Transmembrane</keyword>
<reference evidence="4 5" key="1">
    <citation type="journal article" date="2016" name="Nat. Commun.">
        <title>Thousands of microbial genomes shed light on interconnected biogeochemical processes in an aquifer system.</title>
        <authorList>
            <person name="Anantharaman K."/>
            <person name="Brown C.T."/>
            <person name="Hug L.A."/>
            <person name="Sharon I."/>
            <person name="Castelle C.J."/>
            <person name="Probst A.J."/>
            <person name="Thomas B.C."/>
            <person name="Singh A."/>
            <person name="Wilkins M.J."/>
            <person name="Karaoz U."/>
            <person name="Brodie E.L."/>
            <person name="Williams K.H."/>
            <person name="Hubbard S.S."/>
            <person name="Banfield J.F."/>
        </authorList>
    </citation>
    <scope>NUCLEOTIDE SEQUENCE [LARGE SCALE GENOMIC DNA]</scope>
</reference>
<dbReference type="SMART" id="SM00028">
    <property type="entry name" value="TPR"/>
    <property type="match status" value="3"/>
</dbReference>
<dbReference type="PROSITE" id="PS50005">
    <property type="entry name" value="TPR"/>
    <property type="match status" value="2"/>
</dbReference>
<evidence type="ECO:0000313" key="5">
    <source>
        <dbReference type="Proteomes" id="UP000177954"/>
    </source>
</evidence>
<dbReference type="SUPFAM" id="SSF48452">
    <property type="entry name" value="TPR-like"/>
    <property type="match status" value="2"/>
</dbReference>
<name>A0A1G2H2J7_9BACT</name>
<feature type="transmembrane region" description="Helical" evidence="3">
    <location>
        <begin position="424"/>
        <end position="441"/>
    </location>
</feature>
<feature type="region of interest" description="Disordered" evidence="2">
    <location>
        <begin position="788"/>
        <end position="816"/>
    </location>
</feature>
<feature type="transmembrane region" description="Helical" evidence="3">
    <location>
        <begin position="242"/>
        <end position="259"/>
    </location>
</feature>
<sequence>MNQKTIYFEDDIVSVIEETTEEPELHGESILSQAGRFLFYIFAAILPFWFLPVTTDPIELNKTYFSAVLIIAALMLTIGGVLQDGRIRFLKARSFLIAILFAVVMFLSAIFAENPPSSLWGYGFEIGSVVNVILAVALLFTTPLILQSRKHIRNVFFALNIGIFVAALYFFVHSVFNVALFSWSNVSARSFNSFGSWSSLALLLGFGIAYLLPSFGGRSRLSIPLFFIFVLGAVLMNLNFVWILLGILSLLFVALALALREQRGRLFAVSLVLLLVSTLFLLLGTPLGQIFADNFDSFGRPNEVRPALDATFDIAKQVLASSPLFGSGSNTFGFQWEKFRNPSIVADPVFGLVRFNTGHNTILMFLIENGILGALSLVLFAALFIWNGLRVLGTSSGEGGLYVRSAFAGGLFLVLSWFLYPVNIALFLLTFLSVGLFYVSLREAGTLEPLVIHFFETKERGFVFSLLLIFLLVGGVAGMYYETTRYMGQISFARGIDLYNTTGEANAALIAVQRGIQFDSRQDRYYRMAAQLEYVKMQRALDRFSQGGISQQVMLDDFSSAYNAAHTDAEKAIELGKNDSQNYRILGQIYGLAIPFDKNTFTLATENFEKAKELSPSDPLILVDLARTYLALADVTILQGGGTTSRRIAGEHQEKAIEYLNKAIAQRPNLTQAHFTLSQLYAVRNQLPEAIARARSTIILAPHDIGAVFQLGFLLYQQQSYDEAQSVFEEVAARAPNHSNARYFLGLIYDRKGLREKALEQFEEVAVFNPNDEELRAIIAALKSGGRAEDVLNKPPPENRRSAPLEDTSPREIPTQ</sequence>
<keyword evidence="3" id="KW-1133">Transmembrane helix</keyword>
<feature type="repeat" description="TPR" evidence="1">
    <location>
        <begin position="739"/>
        <end position="772"/>
    </location>
</feature>
<accession>A0A1G2H2J7</accession>
<feature type="transmembrane region" description="Helical" evidence="3">
    <location>
        <begin position="63"/>
        <end position="82"/>
    </location>
</feature>
<feature type="transmembrane region" description="Helical" evidence="3">
    <location>
        <begin position="401"/>
        <end position="418"/>
    </location>
</feature>
<evidence type="ECO:0000256" key="3">
    <source>
        <dbReference type="SAM" id="Phobius"/>
    </source>
</evidence>